<dbReference type="PANTHER" id="PTHR24394:SF29">
    <property type="entry name" value="MYONEURIN"/>
    <property type="match status" value="1"/>
</dbReference>
<evidence type="ECO:0000256" key="3">
    <source>
        <dbReference type="ARBA" id="ARBA00022737"/>
    </source>
</evidence>
<evidence type="ECO:0000313" key="9">
    <source>
        <dbReference type="EMBL" id="OAD77843.1"/>
    </source>
</evidence>
<keyword evidence="6" id="KW-0539">Nucleus</keyword>
<keyword evidence="4 7" id="KW-0863">Zinc-finger</keyword>
<dbReference type="GO" id="GO:0008270">
    <property type="term" value="F:zinc ion binding"/>
    <property type="evidence" value="ECO:0007669"/>
    <property type="project" value="UniProtKB-KW"/>
</dbReference>
<dbReference type="Pfam" id="PF13912">
    <property type="entry name" value="zf-C2H2_6"/>
    <property type="match status" value="1"/>
</dbReference>
<dbReference type="Proteomes" id="UP000077315">
    <property type="component" value="Unassembled WGS sequence"/>
</dbReference>
<evidence type="ECO:0000259" key="8">
    <source>
        <dbReference type="PROSITE" id="PS50157"/>
    </source>
</evidence>
<dbReference type="EMBL" id="KV440974">
    <property type="protein sequence ID" value="OAD77843.1"/>
    <property type="molecule type" value="Genomic_DNA"/>
</dbReference>
<accession>A0A162UTF3</accession>
<feature type="domain" description="C2H2-type" evidence="8">
    <location>
        <begin position="26"/>
        <end position="54"/>
    </location>
</feature>
<keyword evidence="2" id="KW-0479">Metal-binding</keyword>
<feature type="non-terminal residue" evidence="9">
    <location>
        <position position="1"/>
    </location>
</feature>
<dbReference type="PROSITE" id="PS50157">
    <property type="entry name" value="ZINC_FINGER_C2H2_2"/>
    <property type="match status" value="2"/>
</dbReference>
<dbReference type="InParanoid" id="A0A162UTF3"/>
<dbReference type="PROSITE" id="PS00028">
    <property type="entry name" value="ZINC_FINGER_C2H2_1"/>
    <property type="match status" value="1"/>
</dbReference>
<dbReference type="SUPFAM" id="SSF57667">
    <property type="entry name" value="beta-beta-alpha zinc fingers"/>
    <property type="match status" value="1"/>
</dbReference>
<dbReference type="VEuPathDB" id="FungiDB:PHYBLDRAFT_104200"/>
<keyword evidence="3" id="KW-0677">Repeat</keyword>
<dbReference type="Gene3D" id="3.30.160.60">
    <property type="entry name" value="Classic Zinc Finger"/>
    <property type="match status" value="2"/>
</dbReference>
<gene>
    <name evidence="9" type="ORF">PHYBLDRAFT_104200</name>
</gene>
<dbReference type="GO" id="GO:0005634">
    <property type="term" value="C:nucleus"/>
    <property type="evidence" value="ECO:0007669"/>
    <property type="project" value="UniProtKB-SubCell"/>
</dbReference>
<organism evidence="9 10">
    <name type="scientific">Phycomyces blakesleeanus (strain ATCC 8743b / DSM 1359 / FGSC 10004 / NBRC 33097 / NRRL 1555)</name>
    <dbReference type="NCBI Taxonomy" id="763407"/>
    <lineage>
        <taxon>Eukaryota</taxon>
        <taxon>Fungi</taxon>
        <taxon>Fungi incertae sedis</taxon>
        <taxon>Mucoromycota</taxon>
        <taxon>Mucoromycotina</taxon>
        <taxon>Mucoromycetes</taxon>
        <taxon>Mucorales</taxon>
        <taxon>Phycomycetaceae</taxon>
        <taxon>Phycomyces</taxon>
    </lineage>
</organism>
<evidence type="ECO:0000256" key="6">
    <source>
        <dbReference type="ARBA" id="ARBA00023242"/>
    </source>
</evidence>
<comment type="subcellular location">
    <subcellularLocation>
        <location evidence="1">Nucleus</location>
    </subcellularLocation>
</comment>
<proteinExistence type="predicted"/>
<feature type="non-terminal residue" evidence="9">
    <location>
        <position position="73"/>
    </location>
</feature>
<evidence type="ECO:0000256" key="1">
    <source>
        <dbReference type="ARBA" id="ARBA00004123"/>
    </source>
</evidence>
<dbReference type="PANTHER" id="PTHR24394">
    <property type="entry name" value="ZINC FINGER PROTEIN"/>
    <property type="match status" value="1"/>
</dbReference>
<evidence type="ECO:0000256" key="4">
    <source>
        <dbReference type="ARBA" id="ARBA00022771"/>
    </source>
</evidence>
<evidence type="ECO:0000256" key="5">
    <source>
        <dbReference type="ARBA" id="ARBA00022833"/>
    </source>
</evidence>
<dbReference type="InterPro" id="IPR036236">
    <property type="entry name" value="Znf_C2H2_sf"/>
</dbReference>
<sequence length="73" mass="8647">CQCKFSRRFNLGTHMKTHVKDRQKDFVCNTCHKAFDRKHDCDRHVATVHRGERSYGCDLCSSSFSRKDALFRH</sequence>
<reference evidence="10" key="1">
    <citation type="submission" date="2015-06" db="EMBL/GenBank/DDBJ databases">
        <title>Expansion of signal transduction pathways in fungi by whole-genome duplication.</title>
        <authorList>
            <consortium name="DOE Joint Genome Institute"/>
            <person name="Corrochano L.M."/>
            <person name="Kuo A."/>
            <person name="Marcet-Houben M."/>
            <person name="Polaino S."/>
            <person name="Salamov A."/>
            <person name="Villalobos J.M."/>
            <person name="Alvarez M.I."/>
            <person name="Avalos J."/>
            <person name="Benito E.P."/>
            <person name="Benoit I."/>
            <person name="Burger G."/>
            <person name="Camino L.P."/>
            <person name="Canovas D."/>
            <person name="Cerda-Olmedo E."/>
            <person name="Cheng J.-F."/>
            <person name="Dominguez A."/>
            <person name="Elias M."/>
            <person name="Eslava A.P."/>
            <person name="Glaser F."/>
            <person name="Grimwood J."/>
            <person name="Gutierrez G."/>
            <person name="Heitman J."/>
            <person name="Henrissat B."/>
            <person name="Iturriaga E.A."/>
            <person name="Lang B.F."/>
            <person name="Lavin J.L."/>
            <person name="Lee S."/>
            <person name="Li W."/>
            <person name="Lindquist E."/>
            <person name="Lopez-Garcia S."/>
            <person name="Luque E.M."/>
            <person name="Marcos A.T."/>
            <person name="Martin J."/>
            <person name="McCluskey K."/>
            <person name="Medina H.R."/>
            <person name="Miralles-Duran A."/>
            <person name="Miyazaki A."/>
            <person name="Munoz-Torres E."/>
            <person name="Oguiza J.A."/>
            <person name="Ohm R."/>
            <person name="Olmedo M."/>
            <person name="Orejas M."/>
            <person name="Ortiz-Castellanos L."/>
            <person name="Pisabarro A.G."/>
            <person name="Rodriguez-Romero J."/>
            <person name="Ruiz-Herrera J."/>
            <person name="Ruiz-Vazquez R."/>
            <person name="Sanz C."/>
            <person name="Schackwitz W."/>
            <person name="Schmutz J."/>
            <person name="Shahriari M."/>
            <person name="Shelest E."/>
            <person name="Silva-Franco F."/>
            <person name="Soanes D."/>
            <person name="Syed K."/>
            <person name="Tagua V.G."/>
            <person name="Talbot N.J."/>
            <person name="Thon M."/>
            <person name="De vries R.P."/>
            <person name="Wiebenga A."/>
            <person name="Yadav J.S."/>
            <person name="Braun E.L."/>
            <person name="Baker S."/>
            <person name="Garre V."/>
            <person name="Horwitz B."/>
            <person name="Torres-Martinez S."/>
            <person name="Idnurm A."/>
            <person name="Herrera-Estrella A."/>
            <person name="Gabaldon T."/>
            <person name="Grigoriev I.V."/>
        </authorList>
    </citation>
    <scope>NUCLEOTIDE SEQUENCE [LARGE SCALE GENOMIC DNA]</scope>
    <source>
        <strain evidence="10">NRRL 1555(-)</strain>
    </source>
</reference>
<keyword evidence="10" id="KW-1185">Reference proteome</keyword>
<feature type="domain" description="C2H2-type" evidence="8">
    <location>
        <begin position="55"/>
        <end position="73"/>
    </location>
</feature>
<dbReference type="AlphaFoldDB" id="A0A162UTF3"/>
<evidence type="ECO:0000313" key="10">
    <source>
        <dbReference type="Proteomes" id="UP000077315"/>
    </source>
</evidence>
<dbReference type="STRING" id="763407.A0A162UTF3"/>
<protein>
    <submittedName>
        <fullName evidence="9">C2H2-type zinc finger transcription factor</fullName>
    </submittedName>
</protein>
<evidence type="ECO:0000256" key="7">
    <source>
        <dbReference type="PROSITE-ProRule" id="PRU00042"/>
    </source>
</evidence>
<evidence type="ECO:0000256" key="2">
    <source>
        <dbReference type="ARBA" id="ARBA00022723"/>
    </source>
</evidence>
<dbReference type="OrthoDB" id="8117402at2759"/>
<dbReference type="GO" id="GO:0000981">
    <property type="term" value="F:DNA-binding transcription factor activity, RNA polymerase II-specific"/>
    <property type="evidence" value="ECO:0007669"/>
    <property type="project" value="TreeGrafter"/>
</dbReference>
<dbReference type="RefSeq" id="XP_018295883.1">
    <property type="nucleotide sequence ID" value="XM_018427826.1"/>
</dbReference>
<keyword evidence="5" id="KW-0862">Zinc</keyword>
<dbReference type="InterPro" id="IPR013087">
    <property type="entry name" value="Znf_C2H2_type"/>
</dbReference>
<name>A0A162UTF3_PHYB8</name>
<dbReference type="GeneID" id="28988732"/>